<sequence length="178" mass="20456">MNSFEEENLYQMVDDRLHSESATQTPLLPDTSDFLTHHQTKYYILQEIVESGTKAEGDVLGRVMKHLRKKLVDDDGRRGGLKKWVVNKLRKDGYNASLCHSSWPTTLNCPGGEHEYIDITLECKKGSSGLRFDSGHRLQVTVSSWRGDPKLQRPLRRPPDDLRGRRAEAEQHHLHSLR</sequence>
<organism evidence="2 3">
    <name type="scientific">Sesamum alatum</name>
    <dbReference type="NCBI Taxonomy" id="300844"/>
    <lineage>
        <taxon>Eukaryota</taxon>
        <taxon>Viridiplantae</taxon>
        <taxon>Streptophyta</taxon>
        <taxon>Embryophyta</taxon>
        <taxon>Tracheophyta</taxon>
        <taxon>Spermatophyta</taxon>
        <taxon>Magnoliopsida</taxon>
        <taxon>eudicotyledons</taxon>
        <taxon>Gunneridae</taxon>
        <taxon>Pentapetalae</taxon>
        <taxon>asterids</taxon>
        <taxon>lamiids</taxon>
        <taxon>Lamiales</taxon>
        <taxon>Pedaliaceae</taxon>
        <taxon>Sesamum</taxon>
    </lineage>
</organism>
<reference evidence="2" key="2">
    <citation type="journal article" date="2024" name="Plant">
        <title>Genomic evolution and insights into agronomic trait innovations of Sesamum species.</title>
        <authorList>
            <person name="Miao H."/>
            <person name="Wang L."/>
            <person name="Qu L."/>
            <person name="Liu H."/>
            <person name="Sun Y."/>
            <person name="Le M."/>
            <person name="Wang Q."/>
            <person name="Wei S."/>
            <person name="Zheng Y."/>
            <person name="Lin W."/>
            <person name="Duan Y."/>
            <person name="Cao H."/>
            <person name="Xiong S."/>
            <person name="Wang X."/>
            <person name="Wei L."/>
            <person name="Li C."/>
            <person name="Ma Q."/>
            <person name="Ju M."/>
            <person name="Zhao R."/>
            <person name="Li G."/>
            <person name="Mu C."/>
            <person name="Tian Q."/>
            <person name="Mei H."/>
            <person name="Zhang T."/>
            <person name="Gao T."/>
            <person name="Zhang H."/>
        </authorList>
    </citation>
    <scope>NUCLEOTIDE SEQUENCE</scope>
    <source>
        <strain evidence="2">3651</strain>
    </source>
</reference>
<evidence type="ECO:0000313" key="3">
    <source>
        <dbReference type="Proteomes" id="UP001293254"/>
    </source>
</evidence>
<gene>
    <name evidence="2" type="ORF">Salat_2498800</name>
</gene>
<dbReference type="Proteomes" id="UP001293254">
    <property type="component" value="Unassembled WGS sequence"/>
</dbReference>
<protein>
    <submittedName>
        <fullName evidence="2">Uncharacterized protein</fullName>
    </submittedName>
</protein>
<feature type="region of interest" description="Disordered" evidence="1">
    <location>
        <begin position="148"/>
        <end position="178"/>
    </location>
</feature>
<comment type="caution">
    <text evidence="2">The sequence shown here is derived from an EMBL/GenBank/DDBJ whole genome shotgun (WGS) entry which is preliminary data.</text>
</comment>
<dbReference type="AlphaFoldDB" id="A0AAE2CC47"/>
<evidence type="ECO:0000256" key="1">
    <source>
        <dbReference type="SAM" id="MobiDB-lite"/>
    </source>
</evidence>
<dbReference type="InterPro" id="IPR006502">
    <property type="entry name" value="PDDEXK-like"/>
</dbReference>
<reference evidence="2" key="1">
    <citation type="submission" date="2020-06" db="EMBL/GenBank/DDBJ databases">
        <authorList>
            <person name="Li T."/>
            <person name="Hu X."/>
            <person name="Zhang T."/>
            <person name="Song X."/>
            <person name="Zhang H."/>
            <person name="Dai N."/>
            <person name="Sheng W."/>
            <person name="Hou X."/>
            <person name="Wei L."/>
        </authorList>
    </citation>
    <scope>NUCLEOTIDE SEQUENCE</scope>
    <source>
        <strain evidence="2">3651</strain>
        <tissue evidence="2">Leaf</tissue>
    </source>
</reference>
<accession>A0AAE2CC47</accession>
<dbReference type="Pfam" id="PF04720">
    <property type="entry name" value="PDDEXK_6"/>
    <property type="match status" value="1"/>
</dbReference>
<evidence type="ECO:0000313" key="2">
    <source>
        <dbReference type="EMBL" id="KAK4416733.1"/>
    </source>
</evidence>
<dbReference type="PANTHER" id="PTHR31579:SF34">
    <property type="entry name" value="T14N5.3 PROTEIN"/>
    <property type="match status" value="1"/>
</dbReference>
<proteinExistence type="predicted"/>
<dbReference type="PANTHER" id="PTHR31579">
    <property type="entry name" value="OS03G0796600 PROTEIN"/>
    <property type="match status" value="1"/>
</dbReference>
<name>A0AAE2CC47_9LAMI</name>
<keyword evidence="3" id="KW-1185">Reference proteome</keyword>
<dbReference type="EMBL" id="JACGWO010000010">
    <property type="protein sequence ID" value="KAK4416733.1"/>
    <property type="molecule type" value="Genomic_DNA"/>
</dbReference>